<gene>
    <name evidence="1" type="ORF">ARC20_13650</name>
</gene>
<dbReference type="EMBL" id="LLXU01000106">
    <property type="protein sequence ID" value="KRG39542.1"/>
    <property type="molecule type" value="Genomic_DNA"/>
</dbReference>
<dbReference type="AlphaFoldDB" id="A0A0R0A2Y8"/>
<reference evidence="1 2" key="1">
    <citation type="submission" date="2015-10" db="EMBL/GenBank/DDBJ databases">
        <title>Genome sequencing and analysis of members of genus Stenotrophomonas.</title>
        <authorList>
            <person name="Patil P.P."/>
            <person name="Midha S."/>
            <person name="Patil P.B."/>
        </authorList>
    </citation>
    <scope>NUCLEOTIDE SEQUENCE [LARGE SCALE GENOMIC DNA]</scope>
    <source>
        <strain evidence="1 2">JCM 16536</strain>
    </source>
</reference>
<dbReference type="STRING" id="676599.ARC20_13650"/>
<keyword evidence="2" id="KW-1185">Reference proteome</keyword>
<organism evidence="1 2">
    <name type="scientific">Stenotrophomonas panacihumi</name>
    <dbReference type="NCBI Taxonomy" id="676599"/>
    <lineage>
        <taxon>Bacteria</taxon>
        <taxon>Pseudomonadati</taxon>
        <taxon>Pseudomonadota</taxon>
        <taxon>Gammaproteobacteria</taxon>
        <taxon>Lysobacterales</taxon>
        <taxon>Lysobacteraceae</taxon>
        <taxon>Stenotrophomonas</taxon>
    </lineage>
</organism>
<dbReference type="RefSeq" id="WP_057648082.1">
    <property type="nucleotide sequence ID" value="NZ_LLXU01000106.1"/>
</dbReference>
<sequence>MTDPSRPSPAPGTTHAAFARLESSARRELARLAQALPAQAPANDPLLAHVAWDLGLTGDDLPPG</sequence>
<dbReference type="Proteomes" id="UP000051802">
    <property type="component" value="Unassembled WGS sequence"/>
</dbReference>
<comment type="caution">
    <text evidence="1">The sequence shown here is derived from an EMBL/GenBank/DDBJ whole genome shotgun (WGS) entry which is preliminary data.</text>
</comment>
<protein>
    <submittedName>
        <fullName evidence="1">Uncharacterized protein</fullName>
    </submittedName>
</protein>
<evidence type="ECO:0000313" key="2">
    <source>
        <dbReference type="Proteomes" id="UP000051802"/>
    </source>
</evidence>
<evidence type="ECO:0000313" key="1">
    <source>
        <dbReference type="EMBL" id="KRG39542.1"/>
    </source>
</evidence>
<accession>A0A0R0A2Y8</accession>
<proteinExistence type="predicted"/>
<name>A0A0R0A2Y8_9GAMM</name>